<dbReference type="Proteomes" id="UP001501004">
    <property type="component" value="Unassembled WGS sequence"/>
</dbReference>
<feature type="transmembrane region" description="Helical" evidence="6">
    <location>
        <begin position="12"/>
        <end position="37"/>
    </location>
</feature>
<keyword evidence="8" id="KW-1185">Reference proteome</keyword>
<keyword evidence="2" id="KW-1003">Cell membrane</keyword>
<dbReference type="CDD" id="cd06581">
    <property type="entry name" value="TM_PBP1_LivM_like"/>
    <property type="match status" value="1"/>
</dbReference>
<feature type="transmembrane region" description="Helical" evidence="6">
    <location>
        <begin position="127"/>
        <end position="143"/>
    </location>
</feature>
<comment type="caution">
    <text evidence="7">The sequence shown here is derived from an EMBL/GenBank/DDBJ whole genome shotgun (WGS) entry which is preliminary data.</text>
</comment>
<accession>A0ABP7F8Z2</accession>
<protein>
    <submittedName>
        <fullName evidence="7">Branched-chain amino acid ABC transporter permease</fullName>
    </submittedName>
</protein>
<dbReference type="PANTHER" id="PTHR30482">
    <property type="entry name" value="HIGH-AFFINITY BRANCHED-CHAIN AMINO ACID TRANSPORT SYSTEM PERMEASE"/>
    <property type="match status" value="1"/>
</dbReference>
<evidence type="ECO:0000256" key="4">
    <source>
        <dbReference type="ARBA" id="ARBA00022989"/>
    </source>
</evidence>
<feature type="transmembrane region" description="Helical" evidence="6">
    <location>
        <begin position="249"/>
        <end position="267"/>
    </location>
</feature>
<keyword evidence="5 6" id="KW-0472">Membrane</keyword>
<comment type="subcellular location">
    <subcellularLocation>
        <location evidence="1">Cell membrane</location>
        <topology evidence="1">Multi-pass membrane protein</topology>
    </subcellularLocation>
</comment>
<dbReference type="InterPro" id="IPR001851">
    <property type="entry name" value="ABC_transp_permease"/>
</dbReference>
<dbReference type="Pfam" id="PF02653">
    <property type="entry name" value="BPD_transp_2"/>
    <property type="match status" value="1"/>
</dbReference>
<dbReference type="EMBL" id="BAABAE010000002">
    <property type="protein sequence ID" value="GAA3733840.1"/>
    <property type="molecule type" value="Genomic_DNA"/>
</dbReference>
<feature type="transmembrane region" description="Helical" evidence="6">
    <location>
        <begin position="223"/>
        <end position="243"/>
    </location>
</feature>
<evidence type="ECO:0000313" key="7">
    <source>
        <dbReference type="EMBL" id="GAA3733840.1"/>
    </source>
</evidence>
<name>A0ABP7F8Z2_9MICO</name>
<feature type="transmembrane region" description="Helical" evidence="6">
    <location>
        <begin position="89"/>
        <end position="107"/>
    </location>
</feature>
<sequence>MIEFFYGYSGQLLLTFAILAIAASGWSVIFGTGMFSMAPSATMGIGAYGAAVAYTHWGIPFPIATVIGVVLAAVVSALLSLFAWRLDHLFLGIATLGVAEFLVALAHKTPYVGGSLGMPAGFDATPPVVLITLVIVVFALWLLRRTRLFSAMRAVGDDTLAAQSVGIDTRKMKVIASIVGGVILGVSGALYTFQLGSIIPSNFGFSMIVQIILAVLIGGRDSLFGPVVGAAVVIALPELARLVSVDHSIAYGLALMLIVLLRPQGLIPGGRPRWLRAKSVRAVQAGITS</sequence>
<organism evidence="7 8">
    <name type="scientific">Leifsonella bigeumensis</name>
    <dbReference type="NCBI Taxonomy" id="433643"/>
    <lineage>
        <taxon>Bacteria</taxon>
        <taxon>Bacillati</taxon>
        <taxon>Actinomycetota</taxon>
        <taxon>Actinomycetes</taxon>
        <taxon>Micrococcales</taxon>
        <taxon>Microbacteriaceae</taxon>
        <taxon>Leifsonella</taxon>
    </lineage>
</organism>
<feature type="transmembrane region" description="Helical" evidence="6">
    <location>
        <begin position="57"/>
        <end position="82"/>
    </location>
</feature>
<dbReference type="InterPro" id="IPR043428">
    <property type="entry name" value="LivM-like"/>
</dbReference>
<evidence type="ECO:0000256" key="1">
    <source>
        <dbReference type="ARBA" id="ARBA00004651"/>
    </source>
</evidence>
<evidence type="ECO:0000256" key="3">
    <source>
        <dbReference type="ARBA" id="ARBA00022692"/>
    </source>
</evidence>
<feature type="transmembrane region" description="Helical" evidence="6">
    <location>
        <begin position="199"/>
        <end position="216"/>
    </location>
</feature>
<dbReference type="RefSeq" id="WP_344753859.1">
    <property type="nucleotide sequence ID" value="NZ_BAABAE010000002.1"/>
</dbReference>
<keyword evidence="3 6" id="KW-0812">Transmembrane</keyword>
<keyword evidence="4 6" id="KW-1133">Transmembrane helix</keyword>
<feature type="transmembrane region" description="Helical" evidence="6">
    <location>
        <begin position="174"/>
        <end position="193"/>
    </location>
</feature>
<evidence type="ECO:0000256" key="2">
    <source>
        <dbReference type="ARBA" id="ARBA00022475"/>
    </source>
</evidence>
<evidence type="ECO:0000256" key="6">
    <source>
        <dbReference type="SAM" id="Phobius"/>
    </source>
</evidence>
<dbReference type="PANTHER" id="PTHR30482:SF10">
    <property type="entry name" value="HIGH-AFFINITY BRANCHED-CHAIN AMINO ACID TRANSPORT PROTEIN BRAE"/>
    <property type="match status" value="1"/>
</dbReference>
<reference evidence="8" key="1">
    <citation type="journal article" date="2019" name="Int. J. Syst. Evol. Microbiol.">
        <title>The Global Catalogue of Microorganisms (GCM) 10K type strain sequencing project: providing services to taxonomists for standard genome sequencing and annotation.</title>
        <authorList>
            <consortium name="The Broad Institute Genomics Platform"/>
            <consortium name="The Broad Institute Genome Sequencing Center for Infectious Disease"/>
            <person name="Wu L."/>
            <person name="Ma J."/>
        </authorList>
    </citation>
    <scope>NUCLEOTIDE SEQUENCE [LARGE SCALE GENOMIC DNA]</scope>
    <source>
        <strain evidence="8">JCM 16949</strain>
    </source>
</reference>
<gene>
    <name evidence="7" type="ORF">GCM10022239_07530</name>
</gene>
<evidence type="ECO:0000256" key="5">
    <source>
        <dbReference type="ARBA" id="ARBA00023136"/>
    </source>
</evidence>
<evidence type="ECO:0000313" key="8">
    <source>
        <dbReference type="Proteomes" id="UP001501004"/>
    </source>
</evidence>
<proteinExistence type="predicted"/>